<name>A0A9X3ZKZ3_PASMD</name>
<comment type="caution">
    <text evidence="1">The sequence shown here is derived from an EMBL/GenBank/DDBJ whole genome shotgun (WGS) entry which is preliminary data.</text>
</comment>
<sequence>MSKVEIITRDNQEEFSKCCYFLVMEAKKTPLVLVKAIEQGVDHFEIRRKNKMVDIRAVLMDKAEKTQTIN</sequence>
<accession>A0A9X3ZKZ3</accession>
<dbReference type="EMBL" id="JANJHC010000017">
    <property type="protein sequence ID" value="MDA5623537.1"/>
    <property type="molecule type" value="Genomic_DNA"/>
</dbReference>
<dbReference type="AlphaFoldDB" id="A0A9X3ZKZ3"/>
<organism evidence="1 2">
    <name type="scientific">Pasteurella multocida</name>
    <dbReference type="NCBI Taxonomy" id="747"/>
    <lineage>
        <taxon>Bacteria</taxon>
        <taxon>Pseudomonadati</taxon>
        <taxon>Pseudomonadota</taxon>
        <taxon>Gammaproteobacteria</taxon>
        <taxon>Pasteurellales</taxon>
        <taxon>Pasteurellaceae</taxon>
        <taxon>Pasteurella</taxon>
    </lineage>
</organism>
<evidence type="ECO:0000313" key="2">
    <source>
        <dbReference type="Proteomes" id="UP001145481"/>
    </source>
</evidence>
<dbReference type="RefSeq" id="WP_271345548.1">
    <property type="nucleotide sequence ID" value="NZ_JANJHC010000017.1"/>
</dbReference>
<gene>
    <name evidence="1" type="ORF">NM948_08305</name>
</gene>
<dbReference type="Proteomes" id="UP001145481">
    <property type="component" value="Unassembled WGS sequence"/>
</dbReference>
<evidence type="ECO:0000313" key="1">
    <source>
        <dbReference type="EMBL" id="MDA5623537.1"/>
    </source>
</evidence>
<reference evidence="1" key="1">
    <citation type="submission" date="2022-07" db="EMBL/GenBank/DDBJ databases">
        <title>Genome-based characterization of novel serogroup A variants of Pasteurella multocida.</title>
        <authorList>
            <person name="Prajapati A."/>
            <person name="Yogisharadhya R."/>
            <person name="Mohanty N."/>
            <person name="Chanda M."/>
            <person name="Mendem S.K."/>
            <person name="Siddaramappa S."/>
            <person name="Shivachandra S.B."/>
        </authorList>
    </citation>
    <scope>NUCLEOTIDE SEQUENCE</scope>
    <source>
        <strain evidence="1">NIVEDIPm19</strain>
    </source>
</reference>
<proteinExistence type="predicted"/>
<protein>
    <submittedName>
        <fullName evidence="1">Uncharacterized protein</fullName>
    </submittedName>
</protein>